<dbReference type="AlphaFoldDB" id="G9ZJ90"/>
<evidence type="ECO:0000313" key="3">
    <source>
        <dbReference type="Proteomes" id="UP000004750"/>
    </source>
</evidence>
<dbReference type="PROSITE" id="PS51257">
    <property type="entry name" value="PROKAR_LIPOPROTEIN"/>
    <property type="match status" value="1"/>
</dbReference>
<keyword evidence="1" id="KW-0732">Signal</keyword>
<evidence type="ECO:0008006" key="4">
    <source>
        <dbReference type="Google" id="ProtNLM"/>
    </source>
</evidence>
<gene>
    <name evidence="2" type="ORF">HMPREF9080_02859</name>
</gene>
<dbReference type="RefSeq" id="WP_006986843.1">
    <property type="nucleotide sequence ID" value="NZ_JH417969.1"/>
</dbReference>
<dbReference type="Proteomes" id="UP000004750">
    <property type="component" value="Unassembled WGS sequence"/>
</dbReference>
<protein>
    <recommendedName>
        <fullName evidence="4">Lipoprotein</fullName>
    </recommendedName>
</protein>
<name>G9ZJ90_9GAMM</name>
<dbReference type="EMBL" id="AGCM01000184">
    <property type="protein sequence ID" value="EHM50231.1"/>
    <property type="molecule type" value="Genomic_DNA"/>
</dbReference>
<feature type="chain" id="PRO_5003529413" description="Lipoprotein" evidence="1">
    <location>
        <begin position="18"/>
        <end position="49"/>
    </location>
</feature>
<sequence length="49" mass="5627">MKFSVLILLVCLLTACASGGNHDTCTYRERDLTVAYDQRTYWCIPGDRR</sequence>
<organism evidence="2 3">
    <name type="scientific">Cardiobacterium valvarum F0432</name>
    <dbReference type="NCBI Taxonomy" id="797473"/>
    <lineage>
        <taxon>Bacteria</taxon>
        <taxon>Pseudomonadati</taxon>
        <taxon>Pseudomonadota</taxon>
        <taxon>Gammaproteobacteria</taxon>
        <taxon>Cardiobacteriales</taxon>
        <taxon>Cardiobacteriaceae</taxon>
        <taxon>Cardiobacterium</taxon>
    </lineage>
</organism>
<reference evidence="2 3" key="1">
    <citation type="submission" date="2011-08" db="EMBL/GenBank/DDBJ databases">
        <authorList>
            <person name="Weinstock G."/>
            <person name="Sodergren E."/>
            <person name="Clifton S."/>
            <person name="Fulton L."/>
            <person name="Fulton B."/>
            <person name="Courtney L."/>
            <person name="Fronick C."/>
            <person name="Harrison M."/>
            <person name="Strong C."/>
            <person name="Farmer C."/>
            <person name="Delahaunty K."/>
            <person name="Markovic C."/>
            <person name="Hall O."/>
            <person name="Minx P."/>
            <person name="Tomlinson C."/>
            <person name="Mitreva M."/>
            <person name="Hou S."/>
            <person name="Chen J."/>
            <person name="Wollam A."/>
            <person name="Pepin K.H."/>
            <person name="Johnson M."/>
            <person name="Bhonagiri V."/>
            <person name="Zhang X."/>
            <person name="Suruliraj S."/>
            <person name="Warren W."/>
            <person name="Chinwalla A."/>
            <person name="Mardis E.R."/>
            <person name="Wilson R.K."/>
        </authorList>
    </citation>
    <scope>NUCLEOTIDE SEQUENCE [LARGE SCALE GENOMIC DNA]</scope>
    <source>
        <strain evidence="2 3">F0432</strain>
    </source>
</reference>
<evidence type="ECO:0000313" key="2">
    <source>
        <dbReference type="EMBL" id="EHM50231.1"/>
    </source>
</evidence>
<feature type="signal peptide" evidence="1">
    <location>
        <begin position="1"/>
        <end position="17"/>
    </location>
</feature>
<accession>G9ZJ90</accession>
<dbReference type="STRING" id="797473.HMPREF9080_02859"/>
<proteinExistence type="predicted"/>
<comment type="caution">
    <text evidence="2">The sequence shown here is derived from an EMBL/GenBank/DDBJ whole genome shotgun (WGS) entry which is preliminary data.</text>
</comment>
<evidence type="ECO:0000256" key="1">
    <source>
        <dbReference type="SAM" id="SignalP"/>
    </source>
</evidence>
<dbReference type="HOGENOM" id="CLU_3133682_0_0_6"/>